<dbReference type="InterPro" id="IPR004358">
    <property type="entry name" value="Sig_transdc_His_kin-like_C"/>
</dbReference>
<keyword evidence="7" id="KW-0808">Transferase</keyword>
<dbReference type="PROSITE" id="PS50109">
    <property type="entry name" value="HIS_KIN"/>
    <property type="match status" value="1"/>
</dbReference>
<dbReference type="eggNOG" id="COG0642">
    <property type="taxonomic scope" value="Bacteria"/>
</dbReference>
<evidence type="ECO:0000256" key="3">
    <source>
        <dbReference type="ARBA" id="ARBA00012438"/>
    </source>
</evidence>
<evidence type="ECO:0000256" key="10">
    <source>
        <dbReference type="ARBA" id="ARBA00022777"/>
    </source>
</evidence>
<evidence type="ECO:0000256" key="9">
    <source>
        <dbReference type="ARBA" id="ARBA00022741"/>
    </source>
</evidence>
<keyword evidence="6" id="KW-0597">Phosphoprotein</keyword>
<dbReference type="Gene3D" id="1.10.287.130">
    <property type="match status" value="1"/>
</dbReference>
<feature type="domain" description="HAMP" evidence="17">
    <location>
        <begin position="162"/>
        <end position="213"/>
    </location>
</feature>
<keyword evidence="13" id="KW-0902">Two-component regulatory system</keyword>
<evidence type="ECO:0000313" key="18">
    <source>
        <dbReference type="EMBL" id="EBA06187.1"/>
    </source>
</evidence>
<dbReference type="InterPro" id="IPR003594">
    <property type="entry name" value="HATPase_dom"/>
</dbReference>
<evidence type="ECO:0000259" key="16">
    <source>
        <dbReference type="PROSITE" id="PS50109"/>
    </source>
</evidence>
<evidence type="ECO:0000256" key="13">
    <source>
        <dbReference type="ARBA" id="ARBA00023012"/>
    </source>
</evidence>
<evidence type="ECO:0000256" key="2">
    <source>
        <dbReference type="ARBA" id="ARBA00004429"/>
    </source>
</evidence>
<keyword evidence="5" id="KW-0997">Cell inner membrane</keyword>
<evidence type="ECO:0000256" key="6">
    <source>
        <dbReference type="ARBA" id="ARBA00022553"/>
    </source>
</evidence>
<dbReference type="EC" id="2.7.13.3" evidence="3"/>
<feature type="domain" description="Histidine kinase" evidence="16">
    <location>
        <begin position="221"/>
        <end position="420"/>
    </location>
</feature>
<dbReference type="AlphaFoldDB" id="A3K9P3"/>
<dbReference type="Pfam" id="PF00672">
    <property type="entry name" value="HAMP"/>
    <property type="match status" value="1"/>
</dbReference>
<evidence type="ECO:0000256" key="7">
    <source>
        <dbReference type="ARBA" id="ARBA00022679"/>
    </source>
</evidence>
<dbReference type="InterPro" id="IPR003660">
    <property type="entry name" value="HAMP_dom"/>
</dbReference>
<protein>
    <recommendedName>
        <fullName evidence="3">histidine kinase</fullName>
        <ecNumber evidence="3">2.7.13.3</ecNumber>
    </recommendedName>
</protein>
<dbReference type="SUPFAM" id="SSF47384">
    <property type="entry name" value="Homodimeric domain of signal transducing histidine kinase"/>
    <property type="match status" value="1"/>
</dbReference>
<keyword evidence="9" id="KW-0547">Nucleotide-binding</keyword>
<comment type="subcellular location">
    <subcellularLocation>
        <location evidence="2">Cell inner membrane</location>
        <topology evidence="2">Multi-pass membrane protein</topology>
    </subcellularLocation>
</comment>
<sequence length="420" mass="46486">MPRSLFGRAALILVLPVVTLQLVVSIVFVQRHFEDVTEQLSRELSRAVNLAVDEAVATGIDGVLGVFPRAVDDAAEPAENLRRWYDFTGIIVIRTLDARVRGLEKVELPDDKIVRLYIRRNGQLWLVSVDRTRSSAANAHQLFVNMMFFGILMTLIAFLYLRNQLRPITRMAEAAEAFGKGRIVRYSPAGATEVRAAGRAFLDMRSRIERHIEQRTMMLSGVSHDLRTPITRLRLGLSLLDDEDREPLERDVEEMQRLIDTFLDFARGDAQAGPPEPVDPMALITSIVEDAQRAGQNVSLGALDGQGEAALRPRSMRRAIENLIGNATRYGTQCRVSANMTERSLRIRVEDDGPGIPPEDRESALKPFVRLDPARNQNKGSGVGLGLAIAADITRSHGGVLRLGESDDLGGLRAEIVIAL</sequence>
<dbReference type="InterPro" id="IPR005467">
    <property type="entry name" value="His_kinase_dom"/>
</dbReference>
<dbReference type="InterPro" id="IPR036890">
    <property type="entry name" value="HATPase_C_sf"/>
</dbReference>
<keyword evidence="8 15" id="KW-0812">Transmembrane</keyword>
<keyword evidence="14 15" id="KW-0472">Membrane</keyword>
<comment type="caution">
    <text evidence="18">The sequence shown here is derived from an EMBL/GenBank/DDBJ whole genome shotgun (WGS) entry which is preliminary data.</text>
</comment>
<keyword evidence="11" id="KW-0067">ATP-binding</keyword>
<dbReference type="Pfam" id="PF00512">
    <property type="entry name" value="HisKA"/>
    <property type="match status" value="1"/>
</dbReference>
<organism evidence="18 19">
    <name type="scientific">Sagittula stellata (strain ATCC 700073 / DSM 11524 / E-37)</name>
    <dbReference type="NCBI Taxonomy" id="388399"/>
    <lineage>
        <taxon>Bacteria</taxon>
        <taxon>Pseudomonadati</taxon>
        <taxon>Pseudomonadota</taxon>
        <taxon>Alphaproteobacteria</taxon>
        <taxon>Rhodobacterales</taxon>
        <taxon>Roseobacteraceae</taxon>
        <taxon>Sagittula</taxon>
    </lineage>
</organism>
<dbReference type="CDD" id="cd00082">
    <property type="entry name" value="HisKA"/>
    <property type="match status" value="1"/>
</dbReference>
<comment type="catalytic activity">
    <reaction evidence="1">
        <text>ATP + protein L-histidine = ADP + protein N-phospho-L-histidine.</text>
        <dbReference type="EC" id="2.7.13.3"/>
    </reaction>
</comment>
<dbReference type="SUPFAM" id="SSF55874">
    <property type="entry name" value="ATPase domain of HSP90 chaperone/DNA topoisomerase II/histidine kinase"/>
    <property type="match status" value="1"/>
</dbReference>
<dbReference type="GO" id="GO:0005524">
    <property type="term" value="F:ATP binding"/>
    <property type="evidence" value="ECO:0007669"/>
    <property type="project" value="UniProtKB-KW"/>
</dbReference>
<evidence type="ECO:0000256" key="8">
    <source>
        <dbReference type="ARBA" id="ARBA00022692"/>
    </source>
</evidence>
<evidence type="ECO:0000259" key="17">
    <source>
        <dbReference type="PROSITE" id="PS50885"/>
    </source>
</evidence>
<dbReference type="GO" id="GO:0005886">
    <property type="term" value="C:plasma membrane"/>
    <property type="evidence" value="ECO:0007669"/>
    <property type="project" value="UniProtKB-SubCell"/>
</dbReference>
<dbReference type="Gene3D" id="3.30.565.10">
    <property type="entry name" value="Histidine kinase-like ATPase, C-terminal domain"/>
    <property type="match status" value="1"/>
</dbReference>
<evidence type="ECO:0000256" key="5">
    <source>
        <dbReference type="ARBA" id="ARBA00022519"/>
    </source>
</evidence>
<feature type="transmembrane region" description="Helical" evidence="15">
    <location>
        <begin position="142"/>
        <end position="161"/>
    </location>
</feature>
<dbReference type="InterPro" id="IPR050980">
    <property type="entry name" value="2C_sensor_his_kinase"/>
</dbReference>
<dbReference type="PANTHER" id="PTHR44936">
    <property type="entry name" value="SENSOR PROTEIN CREC"/>
    <property type="match status" value="1"/>
</dbReference>
<reference evidence="18 19" key="1">
    <citation type="submission" date="2006-06" db="EMBL/GenBank/DDBJ databases">
        <authorList>
            <person name="Moran M.A."/>
            <person name="Ferriera S."/>
            <person name="Johnson J."/>
            <person name="Kravitz S."/>
            <person name="Beeson K."/>
            <person name="Sutton G."/>
            <person name="Rogers Y.-H."/>
            <person name="Friedman R."/>
            <person name="Frazier M."/>
            <person name="Venter J.C."/>
        </authorList>
    </citation>
    <scope>NUCLEOTIDE SEQUENCE [LARGE SCALE GENOMIC DNA]</scope>
    <source>
        <strain evidence="18 19">E-37</strain>
    </source>
</reference>
<dbReference type="InterPro" id="IPR003661">
    <property type="entry name" value="HisK_dim/P_dom"/>
</dbReference>
<dbReference type="EMBL" id="AAYA01000018">
    <property type="protein sequence ID" value="EBA06187.1"/>
    <property type="molecule type" value="Genomic_DNA"/>
</dbReference>
<dbReference type="Proteomes" id="UP000005713">
    <property type="component" value="Unassembled WGS sequence"/>
</dbReference>
<evidence type="ECO:0000256" key="11">
    <source>
        <dbReference type="ARBA" id="ARBA00022840"/>
    </source>
</evidence>
<dbReference type="PROSITE" id="PS50885">
    <property type="entry name" value="HAMP"/>
    <property type="match status" value="1"/>
</dbReference>
<keyword evidence="10 18" id="KW-0418">Kinase</keyword>
<keyword evidence="4" id="KW-1003">Cell membrane</keyword>
<dbReference type="SMART" id="SM00388">
    <property type="entry name" value="HisKA"/>
    <property type="match status" value="1"/>
</dbReference>
<evidence type="ECO:0000256" key="1">
    <source>
        <dbReference type="ARBA" id="ARBA00000085"/>
    </source>
</evidence>
<evidence type="ECO:0000256" key="14">
    <source>
        <dbReference type="ARBA" id="ARBA00023136"/>
    </source>
</evidence>
<dbReference type="InterPro" id="IPR036097">
    <property type="entry name" value="HisK_dim/P_sf"/>
</dbReference>
<keyword evidence="19" id="KW-1185">Reference proteome</keyword>
<accession>A3K9P3</accession>
<gene>
    <name evidence="18" type="ORF">SSE37_06012</name>
</gene>
<evidence type="ECO:0000256" key="4">
    <source>
        <dbReference type="ARBA" id="ARBA00022475"/>
    </source>
</evidence>
<dbReference type="SMART" id="SM00387">
    <property type="entry name" value="HATPase_c"/>
    <property type="match status" value="1"/>
</dbReference>
<proteinExistence type="predicted"/>
<name>A3K9P3_SAGS3</name>
<evidence type="ECO:0000256" key="12">
    <source>
        <dbReference type="ARBA" id="ARBA00022989"/>
    </source>
</evidence>
<dbReference type="Pfam" id="PF02518">
    <property type="entry name" value="HATPase_c"/>
    <property type="match status" value="1"/>
</dbReference>
<keyword evidence="12 15" id="KW-1133">Transmembrane helix</keyword>
<dbReference type="PRINTS" id="PR00344">
    <property type="entry name" value="BCTRLSENSOR"/>
</dbReference>
<evidence type="ECO:0000313" key="19">
    <source>
        <dbReference type="Proteomes" id="UP000005713"/>
    </source>
</evidence>
<dbReference type="GO" id="GO:0000155">
    <property type="term" value="F:phosphorelay sensor kinase activity"/>
    <property type="evidence" value="ECO:0007669"/>
    <property type="project" value="InterPro"/>
</dbReference>
<dbReference type="SMART" id="SM00304">
    <property type="entry name" value="HAMP"/>
    <property type="match status" value="1"/>
</dbReference>
<evidence type="ECO:0000256" key="15">
    <source>
        <dbReference type="SAM" id="Phobius"/>
    </source>
</evidence>
<dbReference type="PANTHER" id="PTHR44936:SF5">
    <property type="entry name" value="SENSOR HISTIDINE KINASE ENVZ"/>
    <property type="match status" value="1"/>
</dbReference>